<comment type="catalytic activity">
    <reaction evidence="9 10">
        <text>(R)-4'-phosphopantothenate + L-cysteine + CTP = N-[(R)-4-phosphopantothenoyl]-L-cysteine + CMP + diphosphate + H(+)</text>
        <dbReference type="Rhea" id="RHEA:19397"/>
        <dbReference type="ChEBI" id="CHEBI:10986"/>
        <dbReference type="ChEBI" id="CHEBI:15378"/>
        <dbReference type="ChEBI" id="CHEBI:33019"/>
        <dbReference type="ChEBI" id="CHEBI:35235"/>
        <dbReference type="ChEBI" id="CHEBI:37563"/>
        <dbReference type="ChEBI" id="CHEBI:59458"/>
        <dbReference type="ChEBI" id="CHEBI:60377"/>
        <dbReference type="EC" id="6.3.2.5"/>
    </reaction>
</comment>
<dbReference type="GO" id="GO:0046872">
    <property type="term" value="F:metal ion binding"/>
    <property type="evidence" value="ECO:0007669"/>
    <property type="project" value="UniProtKB-KW"/>
</dbReference>
<feature type="region of interest" description="Phosphopantothenoylcysteine decarboxylase" evidence="9">
    <location>
        <begin position="1"/>
        <end position="197"/>
    </location>
</feature>
<evidence type="ECO:0000313" key="17">
    <source>
        <dbReference type="Proteomes" id="UP000048841"/>
    </source>
</evidence>
<evidence type="ECO:0000313" key="18">
    <source>
        <dbReference type="Proteomes" id="UP000595309"/>
    </source>
</evidence>
<accession>A0A0E1NIV6</accession>
<dbReference type="GO" id="GO:0010181">
    <property type="term" value="F:FMN binding"/>
    <property type="evidence" value="ECO:0007669"/>
    <property type="project" value="UniProtKB-UniRule"/>
</dbReference>
<reference evidence="14 16" key="2">
    <citation type="submission" date="2015-03" db="EMBL/GenBank/DDBJ databases">
        <authorList>
            <consortium name="Pathogen Informatics"/>
            <person name="Murphy D."/>
        </authorList>
    </citation>
    <scope>NUCLEOTIDE SEQUENCE [LARGE SCALE GENOMIC DNA]</scope>
    <source>
        <strain evidence="14 16">IP05342</strain>
    </source>
</reference>
<dbReference type="EC" id="4.1.1.36" evidence="9"/>
<comment type="pathway">
    <text evidence="9 10">Cofactor biosynthesis; coenzyme A biosynthesis; CoA from (R)-pantothenate: step 2/5.</text>
</comment>
<feature type="region of interest" description="Phosphopantothenate--cysteine ligase" evidence="9">
    <location>
        <begin position="198"/>
        <end position="410"/>
    </location>
</feature>
<evidence type="ECO:0000256" key="7">
    <source>
        <dbReference type="ARBA" id="ARBA00023239"/>
    </source>
</evidence>
<dbReference type="EMBL" id="CP068146">
    <property type="protein sequence ID" value="QQU48612.1"/>
    <property type="molecule type" value="Genomic_DNA"/>
</dbReference>
<comment type="cofactor">
    <cofactor evidence="9">
        <name>Mg(2+)</name>
        <dbReference type="ChEBI" id="CHEBI:18420"/>
    </cofactor>
</comment>
<evidence type="ECO:0000256" key="5">
    <source>
        <dbReference type="ARBA" id="ARBA00022793"/>
    </source>
</evidence>
<feature type="domain" description="Flavoprotein" evidence="11">
    <location>
        <begin position="13"/>
        <end position="186"/>
    </location>
</feature>
<feature type="binding site" evidence="9">
    <location>
        <position position="286"/>
    </location>
    <ligand>
        <name>CTP</name>
        <dbReference type="ChEBI" id="CHEBI:37563"/>
    </ligand>
</feature>
<dbReference type="FunFam" id="3.40.50.10300:FF:000001">
    <property type="entry name" value="Coenzyme A biosynthesis bifunctional protein CoaBC"/>
    <property type="match status" value="1"/>
</dbReference>
<feature type="binding site" evidence="9">
    <location>
        <position position="345"/>
    </location>
    <ligand>
        <name>CTP</name>
        <dbReference type="ChEBI" id="CHEBI:37563"/>
    </ligand>
</feature>
<gene>
    <name evidence="9 13" type="primary">coaBC</name>
    <name evidence="13" type="ORF">ERS137941_03490</name>
    <name evidence="14" type="ORF">ERS137959_02773</name>
    <name evidence="15" type="ORF">I6I39_08010</name>
</gene>
<dbReference type="InterPro" id="IPR035929">
    <property type="entry name" value="CoaB-like_sf"/>
</dbReference>
<comment type="function">
    <text evidence="9">Catalyzes two sequential steps in the biosynthesis of coenzyme A. In the first step cysteine is conjugated to 4'-phosphopantothenate to form 4-phosphopantothenoylcysteine. In the second step the latter compound is decarboxylated to form 4'-phosphopantotheine.</text>
</comment>
<comment type="caution">
    <text evidence="9">Lacks conserved residue(s) required for the propagation of feature annotation.</text>
</comment>
<dbReference type="Gene3D" id="3.40.50.1950">
    <property type="entry name" value="Flavin prenyltransferase-like"/>
    <property type="match status" value="1"/>
</dbReference>
<dbReference type="HAMAP" id="MF_02225">
    <property type="entry name" value="CoaBC"/>
    <property type="match status" value="1"/>
</dbReference>
<keyword evidence="16" id="KW-1185">Reference proteome</keyword>
<feature type="active site" description="Proton donor" evidence="9">
    <location>
        <position position="165"/>
    </location>
</feature>
<organism evidence="13 17">
    <name type="scientific">Yersinia enterocolitica</name>
    <dbReference type="NCBI Taxonomy" id="630"/>
    <lineage>
        <taxon>Bacteria</taxon>
        <taxon>Pseudomonadati</taxon>
        <taxon>Pseudomonadota</taxon>
        <taxon>Gammaproteobacteria</taxon>
        <taxon>Enterobacterales</taxon>
        <taxon>Yersiniaceae</taxon>
        <taxon>Yersinia</taxon>
    </lineage>
</organism>
<keyword evidence="8 9" id="KW-0511">Multifunctional enzyme</keyword>
<evidence type="ECO:0000256" key="8">
    <source>
        <dbReference type="ARBA" id="ARBA00023268"/>
    </source>
</evidence>
<dbReference type="PANTHER" id="PTHR14359:SF6">
    <property type="entry name" value="PHOSPHOPANTOTHENOYLCYSTEINE DECARBOXYLASE"/>
    <property type="match status" value="1"/>
</dbReference>
<dbReference type="UniPathway" id="UPA00241">
    <property type="reaction ID" value="UER00353"/>
</dbReference>
<evidence type="ECO:0000313" key="13">
    <source>
        <dbReference type="EMBL" id="CFQ71731.1"/>
    </source>
</evidence>
<evidence type="ECO:0000259" key="11">
    <source>
        <dbReference type="Pfam" id="PF02441"/>
    </source>
</evidence>
<keyword evidence="7 9" id="KW-0456">Lyase</keyword>
<keyword evidence="2 9" id="KW-0285">Flavoprotein</keyword>
<feature type="binding site" evidence="9">
    <location>
        <position position="296"/>
    </location>
    <ligand>
        <name>CTP</name>
        <dbReference type="ChEBI" id="CHEBI:37563"/>
    </ligand>
</feature>
<dbReference type="GeneID" id="31410871"/>
<dbReference type="SUPFAM" id="SSF52507">
    <property type="entry name" value="Homo-oligomeric flavin-containing Cys decarboxylases, HFCD"/>
    <property type="match status" value="1"/>
</dbReference>
<evidence type="ECO:0000256" key="1">
    <source>
        <dbReference type="ARBA" id="ARBA00022598"/>
    </source>
</evidence>
<dbReference type="InterPro" id="IPR036551">
    <property type="entry name" value="Flavin_trans-like"/>
</dbReference>
<dbReference type="Proteomes" id="UP000041601">
    <property type="component" value="Unassembled WGS sequence"/>
</dbReference>
<feature type="domain" description="DNA/pantothenate metabolism flavoprotein C-terminal" evidence="12">
    <location>
        <begin position="193"/>
        <end position="402"/>
    </location>
</feature>
<evidence type="ECO:0000256" key="3">
    <source>
        <dbReference type="ARBA" id="ARBA00022643"/>
    </source>
</evidence>
<dbReference type="GO" id="GO:0015941">
    <property type="term" value="P:pantothenate catabolic process"/>
    <property type="evidence" value="ECO:0007669"/>
    <property type="project" value="InterPro"/>
</dbReference>
<comment type="cofactor">
    <cofactor evidence="9">
        <name>FMN</name>
        <dbReference type="ChEBI" id="CHEBI:58210"/>
    </cofactor>
    <text evidence="9">Binds 1 FMN per subunit.</text>
</comment>
<dbReference type="Pfam" id="PF02441">
    <property type="entry name" value="Flavoprotein"/>
    <property type="match status" value="1"/>
</dbReference>
<comment type="similarity">
    <text evidence="9 10">In the N-terminal section; belongs to the HFCD (homo-oligomeric flavin containing Cys decarboxylase) superfamily.</text>
</comment>
<evidence type="ECO:0000256" key="6">
    <source>
        <dbReference type="ARBA" id="ARBA00022842"/>
    </source>
</evidence>
<comment type="function">
    <text evidence="10">Catalyzes two steps in the biosynthesis of coenzyme A. In the first step cysteine is conjugated to 4'-phosphopantothenate to form 4-phosphopantothenoylcysteine, in the latter compound is decarboxylated to form 4'-phosphopantotheine.</text>
</comment>
<reference evidence="15 18" key="3">
    <citation type="submission" date="2021-01" db="EMBL/GenBank/DDBJ databases">
        <title>FDA dAtabase for Regulatory Grade micrObial Sequences (FDA-ARGOS): Supporting development and validation of Infectious Disease Dx tests.</title>
        <authorList>
            <person name="Blissenbach B."/>
            <person name="Krut O."/>
            <person name="Tallon L."/>
            <person name="Sadzewicz L."/>
            <person name="Zhao X."/>
            <person name="Boylan J."/>
            <person name="Ott S."/>
            <person name="Bowen H."/>
            <person name="Vavikolanu K."/>
            <person name="Mehta A."/>
            <person name="Aluvathingal J."/>
            <person name="Nadendla S."/>
            <person name="Yan Y."/>
            <person name="Sichtig H."/>
        </authorList>
    </citation>
    <scope>NUCLEOTIDE SEQUENCE [LARGE SCALE GENOMIC DNA]</scope>
    <source>
        <strain evidence="15 18">FDAARGOS_1082</strain>
    </source>
</reference>
<protein>
    <recommendedName>
        <fullName evidence="9">Coenzyme A biosynthesis bifunctional protein CoaBC</fullName>
    </recommendedName>
    <alternativeName>
        <fullName evidence="9">DNA/pantothenate metabolism flavoprotein</fullName>
    </alternativeName>
    <alternativeName>
        <fullName evidence="9">Phosphopantothenoylcysteine synthetase/decarboxylase</fullName>
        <shortName evidence="9">PPCS-PPCDC</shortName>
    </alternativeName>
    <domain>
        <recommendedName>
            <fullName evidence="9">Phosphopantothenoylcysteine decarboxylase</fullName>
            <shortName evidence="9">PPC decarboxylase</shortName>
            <shortName evidence="9">PPC-DC</shortName>
            <ecNumber evidence="9">4.1.1.36</ecNumber>
        </recommendedName>
        <alternativeName>
            <fullName evidence="9">CoaC</fullName>
        </alternativeName>
    </domain>
    <domain>
        <recommendedName>
            <fullName evidence="9">Phosphopantothenate--cysteine ligase</fullName>
            <ecNumber evidence="9">6.3.2.5</ecNumber>
        </recommendedName>
        <alternativeName>
            <fullName evidence="9">CoaB</fullName>
        </alternativeName>
        <alternativeName>
            <fullName evidence="9">Phosphopantothenoylcysteine synthetase</fullName>
            <shortName evidence="9">PPC synthetase</shortName>
            <shortName evidence="9">PPC-S</shortName>
        </alternativeName>
    </domain>
</protein>
<evidence type="ECO:0000313" key="16">
    <source>
        <dbReference type="Proteomes" id="UP000041601"/>
    </source>
</evidence>
<evidence type="ECO:0000256" key="9">
    <source>
        <dbReference type="HAMAP-Rule" id="MF_02225"/>
    </source>
</evidence>
<dbReference type="Pfam" id="PF04127">
    <property type="entry name" value="DFP"/>
    <property type="match status" value="1"/>
</dbReference>
<dbReference type="RefSeq" id="WP_005180967.1">
    <property type="nucleotide sequence ID" value="NZ_CGBC01000040.1"/>
</dbReference>
<dbReference type="EMBL" id="CGBR01000032">
    <property type="protein sequence ID" value="CFQ71731.1"/>
    <property type="molecule type" value="Genomic_DNA"/>
</dbReference>
<name>A0A0E1NIV6_YEREN</name>
<evidence type="ECO:0000256" key="4">
    <source>
        <dbReference type="ARBA" id="ARBA00022723"/>
    </source>
</evidence>
<reference evidence="13 17" key="1">
    <citation type="submission" date="2015-03" db="EMBL/GenBank/DDBJ databases">
        <authorList>
            <person name="Murphy D."/>
        </authorList>
    </citation>
    <scope>NUCLEOTIDE SEQUENCE [LARGE SCALE GENOMIC DNA]</scope>
    <source>
        <strain evidence="13 17">IP26249</strain>
    </source>
</reference>
<dbReference type="KEGG" id="yet:CH48_1743"/>
<dbReference type="Proteomes" id="UP000595309">
    <property type="component" value="Chromosome"/>
</dbReference>
<evidence type="ECO:0000259" key="12">
    <source>
        <dbReference type="Pfam" id="PF04127"/>
    </source>
</evidence>
<dbReference type="Proteomes" id="UP000048841">
    <property type="component" value="Unassembled WGS sequence"/>
</dbReference>
<sequence length="410" mass="43792">MMTGLSGKHLSGKKIVLGISGGIAAYKSPELVRRLRDRGAEVRVVMTHAAKAFITPLTLQAVSGYPVSDDLLDPAAEAAMGHIELAKWADLVIMAPATADLLARVATGMANDLLTTACLATAAPIAAVPAMNQQMYRAAATQANLQTLASRGMLLWGPDSGSQACGDVGPGRMLDPLEIVALAHDHFSAKQDLQHLSVMITAGPTREALDPVRFISNQSSGKMGFAIAQAAAARGAKVTLVAGPVTLPTPAGVNRIDVVSALEMQQTVQNLAAQQNIFISCAAVADYRAEQVSDEKIKKQGDEITLKLVKNPDIVAGVASMTKKRPFVVGFAAETQNVEEYARQKLARKNLDLICANDVSLAEHGFNSDTNALHLFWPTGEKRLPLSDKHLLSQHLIDEIVSRYDEKNRH</sequence>
<dbReference type="InterPro" id="IPR007085">
    <property type="entry name" value="DNA/pantothenate-metab_flavo_C"/>
</dbReference>
<proteinExistence type="inferred from homology"/>
<keyword evidence="6 9" id="KW-0460">Magnesium</keyword>
<keyword evidence="5 9" id="KW-0210">Decarboxylase</keyword>
<dbReference type="SUPFAM" id="SSF102645">
    <property type="entry name" value="CoaB-like"/>
    <property type="match status" value="1"/>
</dbReference>
<keyword evidence="1 9" id="KW-0436">Ligase</keyword>
<dbReference type="GO" id="GO:0004633">
    <property type="term" value="F:phosphopantothenoylcysteine decarboxylase activity"/>
    <property type="evidence" value="ECO:0007669"/>
    <property type="project" value="UniProtKB-UniRule"/>
</dbReference>
<dbReference type="Gene3D" id="3.40.50.10300">
    <property type="entry name" value="CoaB-like"/>
    <property type="match status" value="1"/>
</dbReference>
<evidence type="ECO:0000256" key="2">
    <source>
        <dbReference type="ARBA" id="ARBA00022630"/>
    </source>
</evidence>
<dbReference type="PANTHER" id="PTHR14359">
    <property type="entry name" value="HOMO-OLIGOMERIC FLAVIN CONTAINING CYS DECARBOXYLASE FAMILY"/>
    <property type="match status" value="1"/>
</dbReference>
<feature type="binding site" evidence="9">
    <location>
        <position position="331"/>
    </location>
    <ligand>
        <name>CTP</name>
        <dbReference type="ChEBI" id="CHEBI:37563"/>
    </ligand>
</feature>
<feature type="binding site" evidence="9">
    <location>
        <position position="349"/>
    </location>
    <ligand>
        <name>CTP</name>
        <dbReference type="ChEBI" id="CHEBI:37563"/>
    </ligand>
</feature>
<dbReference type="InterPro" id="IPR005252">
    <property type="entry name" value="CoaBC"/>
</dbReference>
<evidence type="ECO:0000256" key="10">
    <source>
        <dbReference type="RuleBase" id="RU364078"/>
    </source>
</evidence>
<comment type="pathway">
    <text evidence="9 10">Cofactor biosynthesis; coenzyme A biosynthesis; CoA from (R)-pantothenate: step 3/5.</text>
</comment>
<keyword evidence="4 9" id="KW-0479">Metal-binding</keyword>
<dbReference type="InterPro" id="IPR003382">
    <property type="entry name" value="Flavoprotein"/>
</dbReference>
<dbReference type="EMBL" id="CPXJ01000033">
    <property type="protein sequence ID" value="CNE00552.1"/>
    <property type="molecule type" value="Genomic_DNA"/>
</dbReference>
<dbReference type="AlphaFoldDB" id="A0A0E1NIV6"/>
<evidence type="ECO:0000313" key="15">
    <source>
        <dbReference type="EMBL" id="QQU48612.1"/>
    </source>
</evidence>
<feature type="binding site" evidence="9">
    <location>
        <begin position="312"/>
        <end position="315"/>
    </location>
    <ligand>
        <name>CTP</name>
        <dbReference type="ChEBI" id="CHEBI:37563"/>
    </ligand>
</feature>
<dbReference type="GO" id="GO:0004632">
    <property type="term" value="F:phosphopantothenate--cysteine ligase activity"/>
    <property type="evidence" value="ECO:0007669"/>
    <property type="project" value="UniProtKB-UniRule"/>
</dbReference>
<comment type="catalytic activity">
    <reaction evidence="9 10">
        <text>N-[(R)-4-phosphopantothenoyl]-L-cysteine + H(+) = (R)-4'-phosphopantetheine + CO2</text>
        <dbReference type="Rhea" id="RHEA:16793"/>
        <dbReference type="ChEBI" id="CHEBI:15378"/>
        <dbReference type="ChEBI" id="CHEBI:16526"/>
        <dbReference type="ChEBI" id="CHEBI:59458"/>
        <dbReference type="ChEBI" id="CHEBI:61723"/>
        <dbReference type="EC" id="4.1.1.36"/>
    </reaction>
</comment>
<dbReference type="PATRIC" id="fig|630.129.peg.4220"/>
<comment type="similarity">
    <text evidence="9 10">In the C-terminal section; belongs to the PPC synthetase family.</text>
</comment>
<dbReference type="GO" id="GO:0015937">
    <property type="term" value="P:coenzyme A biosynthetic process"/>
    <property type="evidence" value="ECO:0007669"/>
    <property type="project" value="UniProtKB-UniRule"/>
</dbReference>
<evidence type="ECO:0000313" key="14">
    <source>
        <dbReference type="EMBL" id="CNE00552.1"/>
    </source>
</evidence>
<keyword evidence="3 9" id="KW-0288">FMN</keyword>
<dbReference type="EC" id="6.3.2.5" evidence="9"/>
<dbReference type="FunFam" id="3.40.50.1950:FF:000002">
    <property type="entry name" value="Coenzyme A biosynthesis bifunctional protein CoaBC"/>
    <property type="match status" value="1"/>
</dbReference>
<dbReference type="GO" id="GO:0071513">
    <property type="term" value="C:phosphopantothenoylcysteine decarboxylase complex"/>
    <property type="evidence" value="ECO:0007669"/>
    <property type="project" value="TreeGrafter"/>
</dbReference>
<dbReference type="NCBIfam" id="TIGR00521">
    <property type="entry name" value="coaBC_dfp"/>
    <property type="match status" value="1"/>
</dbReference>